<name>A0A3P4B7B1_9BURK</name>
<dbReference type="InterPro" id="IPR013974">
    <property type="entry name" value="SAF"/>
</dbReference>
<dbReference type="Proteomes" id="UP000277294">
    <property type="component" value="Unassembled WGS sequence"/>
</dbReference>
<keyword evidence="4" id="KW-1185">Reference proteome</keyword>
<dbReference type="SMART" id="SM00858">
    <property type="entry name" value="SAF"/>
    <property type="match status" value="1"/>
</dbReference>
<feature type="region of interest" description="Disordered" evidence="1">
    <location>
        <begin position="292"/>
        <end position="328"/>
    </location>
</feature>
<feature type="domain" description="SAF" evidence="2">
    <location>
        <begin position="51"/>
        <end position="115"/>
    </location>
</feature>
<protein>
    <submittedName>
        <fullName evidence="3">SAF domain protein</fullName>
    </submittedName>
</protein>
<dbReference type="CDD" id="cd11614">
    <property type="entry name" value="SAF_CpaB_FlgA_like"/>
    <property type="match status" value="1"/>
</dbReference>
<sequence>MKRLPIRLRVDRKWWVLAVALAAGGAAAWLSQRHIQARIDAIEAEGRASRTQVVVAARDLEPGMRVSAESAAVRELARDWLPADFIDPSRFHEIEGAALAQHVRAGAPLLPAHLENERQALAQRLEQGRRAVTIPVDEISSVSGLLEPGDLIDLYVSLEHRGKRVTVPLLQKMRVLATGHRTEIPGGGAEAMRGGFSTVTLDATPEEAVKLIAAREGGVVTAMLRRPGDGSPAPAQASGDLPAMLGLKEPAAPAMPRKPSSASVIYGDRMPRRIPGLGEEAAEEAGMALGQDAWMGTARDASMRRWEPALPRHAAPPPAQGAGPEAQP</sequence>
<organism evidence="3 4">
    <name type="scientific">Pigmentiphaga humi</name>
    <dbReference type="NCBI Taxonomy" id="2478468"/>
    <lineage>
        <taxon>Bacteria</taxon>
        <taxon>Pseudomonadati</taxon>
        <taxon>Pseudomonadota</taxon>
        <taxon>Betaproteobacteria</taxon>
        <taxon>Burkholderiales</taxon>
        <taxon>Alcaligenaceae</taxon>
        <taxon>Pigmentiphaga</taxon>
    </lineage>
</organism>
<reference evidence="3 4" key="1">
    <citation type="submission" date="2018-10" db="EMBL/GenBank/DDBJ databases">
        <authorList>
            <person name="Criscuolo A."/>
        </authorList>
    </citation>
    <scope>NUCLEOTIDE SEQUENCE [LARGE SCALE GENOMIC DNA]</scope>
    <source>
        <strain evidence="3">DnA1</strain>
    </source>
</reference>
<dbReference type="InterPro" id="IPR017592">
    <property type="entry name" value="Pilus_assmbl_Flp-typ_CpaB"/>
</dbReference>
<dbReference type="OrthoDB" id="2037472at2"/>
<evidence type="ECO:0000313" key="3">
    <source>
        <dbReference type="EMBL" id="VCU71578.1"/>
    </source>
</evidence>
<proteinExistence type="predicted"/>
<dbReference type="InterPro" id="IPR031571">
    <property type="entry name" value="RcpC_dom"/>
</dbReference>
<dbReference type="Pfam" id="PF16976">
    <property type="entry name" value="RcpC"/>
    <property type="match status" value="1"/>
</dbReference>
<accession>A0A3P4B7B1</accession>
<evidence type="ECO:0000256" key="1">
    <source>
        <dbReference type="SAM" id="MobiDB-lite"/>
    </source>
</evidence>
<evidence type="ECO:0000259" key="2">
    <source>
        <dbReference type="SMART" id="SM00858"/>
    </source>
</evidence>
<gene>
    <name evidence="3" type="ORF">PIGHUM_03663</name>
</gene>
<dbReference type="Pfam" id="PF08666">
    <property type="entry name" value="SAF"/>
    <property type="match status" value="1"/>
</dbReference>
<dbReference type="EMBL" id="UWPJ01000027">
    <property type="protein sequence ID" value="VCU71578.1"/>
    <property type="molecule type" value="Genomic_DNA"/>
</dbReference>
<evidence type="ECO:0000313" key="4">
    <source>
        <dbReference type="Proteomes" id="UP000277294"/>
    </source>
</evidence>
<dbReference type="AlphaFoldDB" id="A0A3P4B7B1"/>
<dbReference type="NCBIfam" id="TIGR03177">
    <property type="entry name" value="pilus_cpaB"/>
    <property type="match status" value="1"/>
</dbReference>
<dbReference type="RefSeq" id="WP_160142346.1">
    <property type="nucleotide sequence ID" value="NZ_UWPJ01000027.1"/>
</dbReference>